<dbReference type="PANTHER" id="PTHR44006">
    <property type="entry name" value="U5 SMALL NUCLEAR RIBONUCLEOPROTEIN 40 KDA PROTEIN"/>
    <property type="match status" value="1"/>
</dbReference>
<dbReference type="PROSITE" id="PS00678">
    <property type="entry name" value="WD_REPEATS_1"/>
    <property type="match status" value="1"/>
</dbReference>
<dbReference type="Gene3D" id="2.130.10.10">
    <property type="entry name" value="YVTN repeat-like/Quinoprotein amine dehydrogenase"/>
    <property type="match status" value="1"/>
</dbReference>
<dbReference type="PROSITE" id="PS50082">
    <property type="entry name" value="WD_REPEATS_2"/>
    <property type="match status" value="2"/>
</dbReference>
<accession>A0A9P8T992</accession>
<dbReference type="InterPro" id="IPR015943">
    <property type="entry name" value="WD40/YVTN_repeat-like_dom_sf"/>
</dbReference>
<dbReference type="InterPro" id="IPR001680">
    <property type="entry name" value="WD40_rpt"/>
</dbReference>
<feature type="repeat" description="WD" evidence="3">
    <location>
        <begin position="269"/>
        <end position="302"/>
    </location>
</feature>
<protein>
    <recommendedName>
        <fullName evidence="6">Anaphase-promoting complex subunit 4 WD40 domain-containing protein</fullName>
    </recommendedName>
</protein>
<dbReference type="AlphaFoldDB" id="A0A9P8T992"/>
<dbReference type="SUPFAM" id="SSF50978">
    <property type="entry name" value="WD40 repeat-like"/>
    <property type="match status" value="1"/>
</dbReference>
<evidence type="ECO:0000313" key="5">
    <source>
        <dbReference type="Proteomes" id="UP000788993"/>
    </source>
</evidence>
<proteinExistence type="predicted"/>
<gene>
    <name evidence="4" type="ORF">OGATHE_002613</name>
</gene>
<evidence type="ECO:0000313" key="4">
    <source>
        <dbReference type="EMBL" id="KAH3669801.1"/>
    </source>
</evidence>
<evidence type="ECO:0000256" key="2">
    <source>
        <dbReference type="ARBA" id="ARBA00022737"/>
    </source>
</evidence>
<evidence type="ECO:0008006" key="6">
    <source>
        <dbReference type="Google" id="ProtNLM"/>
    </source>
</evidence>
<dbReference type="Pfam" id="PF00400">
    <property type="entry name" value="WD40"/>
    <property type="match status" value="2"/>
</dbReference>
<dbReference type="SMART" id="SM00320">
    <property type="entry name" value="WD40"/>
    <property type="match status" value="3"/>
</dbReference>
<dbReference type="InterPro" id="IPR019775">
    <property type="entry name" value="WD40_repeat_CS"/>
</dbReference>
<feature type="repeat" description="WD" evidence="3">
    <location>
        <begin position="226"/>
        <end position="268"/>
    </location>
</feature>
<name>A0A9P8T992_9ASCO</name>
<dbReference type="EMBL" id="JAEUBD010000983">
    <property type="protein sequence ID" value="KAH3669801.1"/>
    <property type="molecule type" value="Genomic_DNA"/>
</dbReference>
<evidence type="ECO:0000256" key="1">
    <source>
        <dbReference type="ARBA" id="ARBA00022574"/>
    </source>
</evidence>
<dbReference type="PANTHER" id="PTHR44006:SF1">
    <property type="entry name" value="U5 SMALL NUCLEAR RIBONUCLEOPROTEIN 40 KDA PROTEIN"/>
    <property type="match status" value="1"/>
</dbReference>
<reference evidence="4" key="2">
    <citation type="submission" date="2021-01" db="EMBL/GenBank/DDBJ databases">
        <authorList>
            <person name="Schikora-Tamarit M.A."/>
        </authorList>
    </citation>
    <scope>NUCLEOTIDE SEQUENCE</scope>
    <source>
        <strain evidence="4">NCAIM Y.01608</strain>
    </source>
</reference>
<comment type="caution">
    <text evidence="4">The sequence shown here is derived from an EMBL/GenBank/DDBJ whole genome shotgun (WGS) entry which is preliminary data.</text>
</comment>
<keyword evidence="1 3" id="KW-0853">WD repeat</keyword>
<dbReference type="GO" id="GO:0071013">
    <property type="term" value="C:catalytic step 2 spliceosome"/>
    <property type="evidence" value="ECO:0007669"/>
    <property type="project" value="TreeGrafter"/>
</dbReference>
<keyword evidence="2" id="KW-0677">Repeat</keyword>
<reference evidence="4" key="1">
    <citation type="journal article" date="2021" name="Open Biol.">
        <title>Shared evolutionary footprints suggest mitochondrial oxidative damage underlies multiple complex I losses in fungi.</title>
        <authorList>
            <person name="Schikora-Tamarit M.A."/>
            <person name="Marcet-Houben M."/>
            <person name="Nosek J."/>
            <person name="Gabaldon T."/>
        </authorList>
    </citation>
    <scope>NUCLEOTIDE SEQUENCE</scope>
    <source>
        <strain evidence="4">NCAIM Y.01608</strain>
    </source>
</reference>
<dbReference type="GO" id="GO:0003723">
    <property type="term" value="F:RNA binding"/>
    <property type="evidence" value="ECO:0007669"/>
    <property type="project" value="TreeGrafter"/>
</dbReference>
<keyword evidence="5" id="KW-1185">Reference proteome</keyword>
<organism evidence="4 5">
    <name type="scientific">Ogataea polymorpha</name>
    <dbReference type="NCBI Taxonomy" id="460523"/>
    <lineage>
        <taxon>Eukaryota</taxon>
        <taxon>Fungi</taxon>
        <taxon>Dikarya</taxon>
        <taxon>Ascomycota</taxon>
        <taxon>Saccharomycotina</taxon>
        <taxon>Pichiomycetes</taxon>
        <taxon>Pichiales</taxon>
        <taxon>Pichiaceae</taxon>
        <taxon>Ogataea</taxon>
    </lineage>
</organism>
<dbReference type="InterPro" id="IPR036322">
    <property type="entry name" value="WD40_repeat_dom_sf"/>
</dbReference>
<dbReference type="Proteomes" id="UP000788993">
    <property type="component" value="Unassembled WGS sequence"/>
</dbReference>
<evidence type="ECO:0000256" key="3">
    <source>
        <dbReference type="PROSITE-ProRule" id="PRU00221"/>
    </source>
</evidence>
<sequence length="400" mass="45023">MYPIDESPVQEGLQSSYWKIDYGSPLNPYEFLNCMDVSQDLIAVGSFSSHQNVKMFKLDTEKNLLGYLTSFTAPNVCSIKWLHNVLDETNDLKLMITGHTNGIANLSLIPNVRSTDLTHVDLIKQFNHRKHTSLTDVGDEFQIEISPTSWKSCLTNSMMSIYKENIFFWDTSRSSSPLYKNKARGIKSFAASENNDGLVAFAGSFGVRLFDMRSATQTELCTSTYLSYKRNKTHLIEWSPQNPYQLCAAGEDSSIQLWDIRKEQPLATMYGHSGAITAIEWVSKNSIFTGAKDGRIVHWNMKDVVFRDSPVKCSLGGKDYESYQCATSIESSKTGIVSLNSSNGKLISLDDSYMGLHRLAVQHSLRKLSNQSDVTLVEQAPLDKLMQQLNLYLGDMETYI</sequence>
<dbReference type="InterPro" id="IPR052234">
    <property type="entry name" value="U5_snRNP_Component"/>
</dbReference>